<dbReference type="CDD" id="cd00170">
    <property type="entry name" value="SEC14"/>
    <property type="match status" value="1"/>
</dbReference>
<dbReference type="PANTHER" id="PTHR45657:SF1">
    <property type="entry name" value="CRAL-TRIO DOMAIN-CONTAINING PROTEIN YKL091C-RELATED"/>
    <property type="match status" value="1"/>
</dbReference>
<sequence length="284" mass="32531">MAQEGACSDIVLLEESLPLSDTDQVFYDAIKKEFGPDCNEEFCIRLARAYRGEKKNRMGKTLGETKKVLEWRKQMQADELINMNLDKAELFSQCWPSMLAGEDYYGHIINYDRLKDIQLESFLANFTLDQVLLHRAKHMERLRAEMTAVSKRVGRRIYRHICIFDLSGIGLKHMAPSVINFLKPIFDLGQVYYPESLFRMYLVNAPFVFWGTWKIISNFIDPETKEKIQIFKNAESFLVDAKKHGIPMSAIPKSLGGECTGRMLDESFVASISVPVIPAVVVTE</sequence>
<dbReference type="Proteomes" id="UP000243579">
    <property type="component" value="Unassembled WGS sequence"/>
</dbReference>
<dbReference type="STRING" id="1202772.A0A1V9YB91"/>
<comment type="caution">
    <text evidence="2">The sequence shown here is derived from an EMBL/GenBank/DDBJ whole genome shotgun (WGS) entry which is preliminary data.</text>
</comment>
<dbReference type="AlphaFoldDB" id="A0A1V9YB91"/>
<dbReference type="EMBL" id="JNBR01002406">
    <property type="protein sequence ID" value="OQR82948.1"/>
    <property type="molecule type" value="Genomic_DNA"/>
</dbReference>
<dbReference type="SUPFAM" id="SSF52087">
    <property type="entry name" value="CRAL/TRIO domain"/>
    <property type="match status" value="1"/>
</dbReference>
<dbReference type="PANTHER" id="PTHR45657">
    <property type="entry name" value="CRAL-TRIO DOMAIN-CONTAINING PROTEIN YKL091C-RELATED"/>
    <property type="match status" value="1"/>
</dbReference>
<gene>
    <name evidence="2" type="ORF">ACHHYP_15282</name>
</gene>
<evidence type="ECO:0000313" key="3">
    <source>
        <dbReference type="Proteomes" id="UP000243579"/>
    </source>
</evidence>
<dbReference type="InterPro" id="IPR051026">
    <property type="entry name" value="PI/PC_transfer"/>
</dbReference>
<keyword evidence="3" id="KW-1185">Reference proteome</keyword>
<evidence type="ECO:0000313" key="2">
    <source>
        <dbReference type="EMBL" id="OQR82948.1"/>
    </source>
</evidence>
<dbReference type="OrthoDB" id="59899at2759"/>
<dbReference type="InterPro" id="IPR036865">
    <property type="entry name" value="CRAL-TRIO_dom_sf"/>
</dbReference>
<dbReference type="SMART" id="SM00516">
    <property type="entry name" value="SEC14"/>
    <property type="match status" value="1"/>
</dbReference>
<accession>A0A1V9YB91</accession>
<organism evidence="2 3">
    <name type="scientific">Achlya hypogyna</name>
    <name type="common">Oomycete</name>
    <name type="synonym">Protoachlya hypogyna</name>
    <dbReference type="NCBI Taxonomy" id="1202772"/>
    <lineage>
        <taxon>Eukaryota</taxon>
        <taxon>Sar</taxon>
        <taxon>Stramenopiles</taxon>
        <taxon>Oomycota</taxon>
        <taxon>Saprolegniomycetes</taxon>
        <taxon>Saprolegniales</taxon>
        <taxon>Achlyaceae</taxon>
        <taxon>Achlya</taxon>
    </lineage>
</organism>
<protein>
    <recommendedName>
        <fullName evidence="1">CRAL-TRIO domain-containing protein</fullName>
    </recommendedName>
</protein>
<feature type="domain" description="CRAL-TRIO" evidence="1">
    <location>
        <begin position="87"/>
        <end position="263"/>
    </location>
</feature>
<dbReference type="InterPro" id="IPR001251">
    <property type="entry name" value="CRAL-TRIO_dom"/>
</dbReference>
<evidence type="ECO:0000259" key="1">
    <source>
        <dbReference type="PROSITE" id="PS50191"/>
    </source>
</evidence>
<dbReference type="Pfam" id="PF00650">
    <property type="entry name" value="CRAL_TRIO"/>
    <property type="match status" value="1"/>
</dbReference>
<proteinExistence type="predicted"/>
<reference evidence="2 3" key="1">
    <citation type="journal article" date="2014" name="Genome Biol. Evol.">
        <title>The secreted proteins of Achlya hypogyna and Thraustotheca clavata identify the ancestral oomycete secretome and reveal gene acquisitions by horizontal gene transfer.</title>
        <authorList>
            <person name="Misner I."/>
            <person name="Blouin N."/>
            <person name="Leonard G."/>
            <person name="Richards T.A."/>
            <person name="Lane C.E."/>
        </authorList>
    </citation>
    <scope>NUCLEOTIDE SEQUENCE [LARGE SCALE GENOMIC DNA]</scope>
    <source>
        <strain evidence="2 3">ATCC 48635</strain>
    </source>
</reference>
<dbReference type="Gene3D" id="3.40.525.10">
    <property type="entry name" value="CRAL-TRIO lipid binding domain"/>
    <property type="match status" value="1"/>
</dbReference>
<dbReference type="PROSITE" id="PS50191">
    <property type="entry name" value="CRAL_TRIO"/>
    <property type="match status" value="1"/>
</dbReference>
<name>A0A1V9YB91_ACHHY</name>